<sequence>MLFSGFRIGVSEASSQFQKHVERLGFRHNPTADKPEYRQPTNHNTDSRQARIPRADRTEYRQPTNQNTDRRQARIPIADKPECRQPTSQNTES</sequence>
<reference evidence="2 3" key="1">
    <citation type="journal article" date="2022" name="Nat. Ecol. Evol.">
        <title>A masculinizing supergene underlies an exaggerated male reproductive morph in a spider.</title>
        <authorList>
            <person name="Hendrickx F."/>
            <person name="De Corte Z."/>
            <person name="Sonet G."/>
            <person name="Van Belleghem S.M."/>
            <person name="Kostlbacher S."/>
            <person name="Vangestel C."/>
        </authorList>
    </citation>
    <scope>NUCLEOTIDE SEQUENCE [LARGE SCALE GENOMIC DNA]</scope>
    <source>
        <strain evidence="2">W744_W776</strain>
    </source>
</reference>
<protein>
    <submittedName>
        <fullName evidence="2">Uncharacterized protein</fullName>
    </submittedName>
</protein>
<dbReference type="AlphaFoldDB" id="A0AAV6TGG7"/>
<feature type="compositionally biased region" description="Basic and acidic residues" evidence="1">
    <location>
        <begin position="68"/>
        <end position="83"/>
    </location>
</feature>
<dbReference type="EMBL" id="JAFNEN010004672">
    <property type="protein sequence ID" value="KAG8170925.1"/>
    <property type="molecule type" value="Genomic_DNA"/>
</dbReference>
<keyword evidence="3" id="KW-1185">Reference proteome</keyword>
<feature type="compositionally biased region" description="Basic and acidic residues" evidence="1">
    <location>
        <begin position="24"/>
        <end position="37"/>
    </location>
</feature>
<evidence type="ECO:0000256" key="1">
    <source>
        <dbReference type="SAM" id="MobiDB-lite"/>
    </source>
</evidence>
<dbReference type="Proteomes" id="UP000827092">
    <property type="component" value="Unassembled WGS sequence"/>
</dbReference>
<proteinExistence type="predicted"/>
<feature type="region of interest" description="Disordered" evidence="1">
    <location>
        <begin position="24"/>
        <end position="93"/>
    </location>
</feature>
<accession>A0AAV6TGG7</accession>
<name>A0AAV6TGG7_9ARAC</name>
<gene>
    <name evidence="2" type="ORF">JTE90_023313</name>
</gene>
<organism evidence="2 3">
    <name type="scientific">Oedothorax gibbosus</name>
    <dbReference type="NCBI Taxonomy" id="931172"/>
    <lineage>
        <taxon>Eukaryota</taxon>
        <taxon>Metazoa</taxon>
        <taxon>Ecdysozoa</taxon>
        <taxon>Arthropoda</taxon>
        <taxon>Chelicerata</taxon>
        <taxon>Arachnida</taxon>
        <taxon>Araneae</taxon>
        <taxon>Araneomorphae</taxon>
        <taxon>Entelegynae</taxon>
        <taxon>Araneoidea</taxon>
        <taxon>Linyphiidae</taxon>
        <taxon>Erigoninae</taxon>
        <taxon>Oedothorax</taxon>
    </lineage>
</organism>
<evidence type="ECO:0000313" key="2">
    <source>
        <dbReference type="EMBL" id="KAG8170925.1"/>
    </source>
</evidence>
<evidence type="ECO:0000313" key="3">
    <source>
        <dbReference type="Proteomes" id="UP000827092"/>
    </source>
</evidence>
<feature type="compositionally biased region" description="Basic and acidic residues" evidence="1">
    <location>
        <begin position="45"/>
        <end position="60"/>
    </location>
</feature>
<comment type="caution">
    <text evidence="2">The sequence shown here is derived from an EMBL/GenBank/DDBJ whole genome shotgun (WGS) entry which is preliminary data.</text>
</comment>